<dbReference type="EMBL" id="CP019791">
    <property type="protein sequence ID" value="AQT69609.1"/>
    <property type="molecule type" value="Genomic_DNA"/>
</dbReference>
<name>A0A1U9NNY2_9BACT</name>
<protein>
    <submittedName>
        <fullName evidence="5">D-inositol 3-phosphate glycosyltransferase</fullName>
        <ecNumber evidence="5">2.4.1.250</ecNumber>
    </submittedName>
</protein>
<dbReference type="OrthoDB" id="9811902at2"/>
<reference evidence="6" key="1">
    <citation type="submission" date="2017-02" db="EMBL/GenBank/DDBJ databases">
        <title>Comparative genomics and description of representatives of a novel lineage of planctomycetes thriving in anoxic sediments.</title>
        <authorList>
            <person name="Spring S."/>
            <person name="Bunk B."/>
            <person name="Sproer C."/>
        </authorList>
    </citation>
    <scope>NUCLEOTIDE SEQUENCE [LARGE SCALE GENOMIC DNA]</scope>
    <source>
        <strain evidence="6">ST-NAGAB-D1</strain>
    </source>
</reference>
<dbReference type="KEGG" id="alus:STSP2_02803"/>
<evidence type="ECO:0000313" key="5">
    <source>
        <dbReference type="EMBL" id="AQT69609.1"/>
    </source>
</evidence>
<feature type="transmembrane region" description="Helical" evidence="2">
    <location>
        <begin position="160"/>
        <end position="180"/>
    </location>
</feature>
<accession>A0A1U9NNY2</accession>
<evidence type="ECO:0000259" key="4">
    <source>
        <dbReference type="Pfam" id="PF13439"/>
    </source>
</evidence>
<keyword evidence="2" id="KW-0472">Membrane</keyword>
<dbReference type="Gene3D" id="3.40.50.2000">
    <property type="entry name" value="Glycogen Phosphorylase B"/>
    <property type="match status" value="2"/>
</dbReference>
<dbReference type="Pfam" id="PF13439">
    <property type="entry name" value="Glyco_transf_4"/>
    <property type="match status" value="1"/>
</dbReference>
<feature type="domain" description="Glycosyltransferase subfamily 4-like N-terminal" evidence="4">
    <location>
        <begin position="257"/>
        <end position="368"/>
    </location>
</feature>
<dbReference type="Proteomes" id="UP000189674">
    <property type="component" value="Chromosome"/>
</dbReference>
<dbReference type="PANTHER" id="PTHR46401">
    <property type="entry name" value="GLYCOSYLTRANSFERASE WBBK-RELATED"/>
    <property type="match status" value="1"/>
</dbReference>
<keyword evidence="6" id="KW-1185">Reference proteome</keyword>
<sequence length="589" mass="67902">MPLKICMFVFNNCQHDSRVLKEAGTLARAGHDVRIIALLDKDSLPLEERDGFKIIRIERDPIHYRILRAIRIGTWKHTLTRPLSCIRRLLVRIPKAAVRTSRSFLSKFKRRRLKSSAKLKASFLRRSFNKTVDAALDYHNHVKTIGARTHIRQNFKKHPIYFLIIGWLIISAYLFTRYGYVIAKISICRPLIILWARHLRSILKLHIIRFLKILWARHLRRIYNLGICRPFIVLETRLSRSLNNFFYGCCKKLLMRFHRPLCFLDYYNRSYPRVLTDPADVYHAHDLNTLPLAYKLHKKTGGSIVYDSHEFYVERNRANKTTPFHKFLLKRFEAFYVKNCEHVITVSSSIGKELKKRYSVKQLSIILNAPQRTDSACLTTNENITLRSQIGIDANKKIILYVGNISLNRGLENLIQSLSYLDNCVLVMMGKATQTYADKLCEVAVDSGVSDQVHFFGPVPQKQVIKYASSADIGAAPILNACLSYYYCLPNKLFECMSAGLPTIGSNFPELKKVIEGYGIGKTFDPESPQDIADAVKYILADENALNEMRKRSLEASEVFNWQNEAEKLLAIYEALDFKPEVYPQIVSA</sequence>
<dbReference type="EC" id="2.4.1.250" evidence="5"/>
<keyword evidence="2" id="KW-0812">Transmembrane</keyword>
<dbReference type="GO" id="GO:0102710">
    <property type="term" value="F:D-inositol-3-phosphate glycosyltransferase activity"/>
    <property type="evidence" value="ECO:0007669"/>
    <property type="project" value="UniProtKB-EC"/>
</dbReference>
<gene>
    <name evidence="5" type="primary">mshA_2</name>
    <name evidence="5" type="ORF">STSP2_02803</name>
</gene>
<dbReference type="STRING" id="1936003.STSP2_02803"/>
<proteinExistence type="predicted"/>
<dbReference type="CDD" id="cd03801">
    <property type="entry name" value="GT4_PimA-like"/>
    <property type="match status" value="1"/>
</dbReference>
<evidence type="ECO:0000313" key="6">
    <source>
        <dbReference type="Proteomes" id="UP000189674"/>
    </source>
</evidence>
<organism evidence="5 6">
    <name type="scientific">Anaerohalosphaera lusitana</name>
    <dbReference type="NCBI Taxonomy" id="1936003"/>
    <lineage>
        <taxon>Bacteria</taxon>
        <taxon>Pseudomonadati</taxon>
        <taxon>Planctomycetota</taxon>
        <taxon>Phycisphaerae</taxon>
        <taxon>Sedimentisphaerales</taxon>
        <taxon>Anaerohalosphaeraceae</taxon>
        <taxon>Anaerohalosphaera</taxon>
    </lineage>
</organism>
<dbReference type="InterPro" id="IPR028098">
    <property type="entry name" value="Glyco_trans_4-like_N"/>
</dbReference>
<evidence type="ECO:0000256" key="1">
    <source>
        <dbReference type="ARBA" id="ARBA00022679"/>
    </source>
</evidence>
<dbReference type="GO" id="GO:0009103">
    <property type="term" value="P:lipopolysaccharide biosynthetic process"/>
    <property type="evidence" value="ECO:0007669"/>
    <property type="project" value="TreeGrafter"/>
</dbReference>
<keyword evidence="1 5" id="KW-0808">Transferase</keyword>
<dbReference type="PANTHER" id="PTHR46401:SF2">
    <property type="entry name" value="GLYCOSYLTRANSFERASE WBBK-RELATED"/>
    <property type="match status" value="1"/>
</dbReference>
<dbReference type="Pfam" id="PF00534">
    <property type="entry name" value="Glycos_transf_1"/>
    <property type="match status" value="1"/>
</dbReference>
<evidence type="ECO:0000259" key="3">
    <source>
        <dbReference type="Pfam" id="PF00534"/>
    </source>
</evidence>
<feature type="domain" description="Glycosyl transferase family 1" evidence="3">
    <location>
        <begin position="385"/>
        <end position="552"/>
    </location>
</feature>
<dbReference type="SUPFAM" id="SSF53756">
    <property type="entry name" value="UDP-Glycosyltransferase/glycogen phosphorylase"/>
    <property type="match status" value="1"/>
</dbReference>
<keyword evidence="5" id="KW-0328">Glycosyltransferase</keyword>
<evidence type="ECO:0000256" key="2">
    <source>
        <dbReference type="SAM" id="Phobius"/>
    </source>
</evidence>
<dbReference type="AlphaFoldDB" id="A0A1U9NNY2"/>
<dbReference type="RefSeq" id="WP_146663277.1">
    <property type="nucleotide sequence ID" value="NZ_CP019791.1"/>
</dbReference>
<keyword evidence="2" id="KW-1133">Transmembrane helix</keyword>
<dbReference type="InterPro" id="IPR001296">
    <property type="entry name" value="Glyco_trans_1"/>
</dbReference>